<dbReference type="AlphaFoldDB" id="A0A2T0X272"/>
<keyword evidence="3" id="KW-1185">Reference proteome</keyword>
<dbReference type="Proteomes" id="UP000238801">
    <property type="component" value="Unassembled WGS sequence"/>
</dbReference>
<reference evidence="2 3" key="1">
    <citation type="submission" date="2018-03" db="EMBL/GenBank/DDBJ databases">
        <title>Genomic Encyclopedia of Archaeal and Bacterial Type Strains, Phase II (KMG-II): from individual species to whole genera.</title>
        <authorList>
            <person name="Goeker M."/>
        </authorList>
    </citation>
    <scope>NUCLEOTIDE SEQUENCE [LARGE SCALE GENOMIC DNA]</scope>
    <source>
        <strain evidence="2 3">DSM 29318</strain>
    </source>
</reference>
<sequence>MRVPALLLALLLLLGPGPAAAGPWVRAEGTYLALSADGRGPGAWAGLWAERAAAPGLSLGAVAGRGGRDARLVAFAQRAVLAPGGTGGALDSARAAGMLASLRLGLGVLREGEARGAVLLGASLGRSFDEGIGPGWVALDLDLLGAGPLSEAKLDGIFGLHRGRWTFSLGVQTRLDAQGLHAAVVPAASRAFEWGGVQVGLRAGDAPGLRLALVREF</sequence>
<accession>A0A2T0X272</accession>
<evidence type="ECO:0008006" key="4">
    <source>
        <dbReference type="Google" id="ProtNLM"/>
    </source>
</evidence>
<feature type="signal peptide" evidence="1">
    <location>
        <begin position="1"/>
        <end position="21"/>
    </location>
</feature>
<protein>
    <recommendedName>
        <fullName evidence="4">Cellulose biosynthesis protein BcsS</fullName>
    </recommendedName>
</protein>
<keyword evidence="1" id="KW-0732">Signal</keyword>
<name>A0A2T0X272_9RHOB</name>
<comment type="caution">
    <text evidence="2">The sequence shown here is derived from an EMBL/GenBank/DDBJ whole genome shotgun (WGS) entry which is preliminary data.</text>
</comment>
<feature type="chain" id="PRO_5015598342" description="Cellulose biosynthesis protein BcsS" evidence="1">
    <location>
        <begin position="22"/>
        <end position="217"/>
    </location>
</feature>
<proteinExistence type="predicted"/>
<gene>
    <name evidence="2" type="ORF">BCF33_1818</name>
</gene>
<dbReference type="RefSeq" id="WP_106160603.1">
    <property type="nucleotide sequence ID" value="NZ_PVTT01000002.1"/>
</dbReference>
<organism evidence="2 3">
    <name type="scientific">Hasllibacter halocynthiae</name>
    <dbReference type="NCBI Taxonomy" id="595589"/>
    <lineage>
        <taxon>Bacteria</taxon>
        <taxon>Pseudomonadati</taxon>
        <taxon>Pseudomonadota</taxon>
        <taxon>Alphaproteobacteria</taxon>
        <taxon>Rhodobacterales</taxon>
        <taxon>Roseobacteraceae</taxon>
        <taxon>Hasllibacter</taxon>
    </lineage>
</organism>
<dbReference type="EMBL" id="PVTT01000002">
    <property type="protein sequence ID" value="PRY92954.1"/>
    <property type="molecule type" value="Genomic_DNA"/>
</dbReference>
<evidence type="ECO:0000313" key="2">
    <source>
        <dbReference type="EMBL" id="PRY92954.1"/>
    </source>
</evidence>
<evidence type="ECO:0000313" key="3">
    <source>
        <dbReference type="Proteomes" id="UP000238801"/>
    </source>
</evidence>
<evidence type="ECO:0000256" key="1">
    <source>
        <dbReference type="SAM" id="SignalP"/>
    </source>
</evidence>